<comment type="caution">
    <text evidence="1">The sequence shown here is derived from an EMBL/GenBank/DDBJ whole genome shotgun (WGS) entry which is preliminary data.</text>
</comment>
<proteinExistence type="predicted"/>
<sequence>MPATIFGVFAAISCAPVSFESPQNFFNHLDISKIDDSAKIKFCNKEEIGKNSGDVHNLFEKSYNVILSDGKTSGTVEILDSSEVFYFKLSDDGKNLVQLLAMC</sequence>
<protein>
    <submittedName>
        <fullName evidence="1">Uncharacterized protein</fullName>
    </submittedName>
</protein>
<dbReference type="EMBL" id="CANHGI010000002">
    <property type="protein sequence ID" value="CAI5441295.1"/>
    <property type="molecule type" value="Genomic_DNA"/>
</dbReference>
<gene>
    <name evidence="1" type="ORF">CAMP_LOCUS3932</name>
</gene>
<dbReference type="AlphaFoldDB" id="A0A9P1MYD1"/>
<evidence type="ECO:0000313" key="1">
    <source>
        <dbReference type="EMBL" id="CAI5441295.1"/>
    </source>
</evidence>
<name>A0A9P1MYD1_9PELO</name>
<evidence type="ECO:0000313" key="2">
    <source>
        <dbReference type="Proteomes" id="UP001152747"/>
    </source>
</evidence>
<reference evidence="1" key="1">
    <citation type="submission" date="2022-11" db="EMBL/GenBank/DDBJ databases">
        <authorList>
            <person name="Kikuchi T."/>
        </authorList>
    </citation>
    <scope>NUCLEOTIDE SEQUENCE</scope>
    <source>
        <strain evidence="1">PS1010</strain>
    </source>
</reference>
<keyword evidence="2" id="KW-1185">Reference proteome</keyword>
<accession>A0A9P1MYD1</accession>
<organism evidence="1 2">
    <name type="scientific">Caenorhabditis angaria</name>
    <dbReference type="NCBI Taxonomy" id="860376"/>
    <lineage>
        <taxon>Eukaryota</taxon>
        <taxon>Metazoa</taxon>
        <taxon>Ecdysozoa</taxon>
        <taxon>Nematoda</taxon>
        <taxon>Chromadorea</taxon>
        <taxon>Rhabditida</taxon>
        <taxon>Rhabditina</taxon>
        <taxon>Rhabditomorpha</taxon>
        <taxon>Rhabditoidea</taxon>
        <taxon>Rhabditidae</taxon>
        <taxon>Peloderinae</taxon>
        <taxon>Caenorhabditis</taxon>
    </lineage>
</organism>
<dbReference type="Proteomes" id="UP001152747">
    <property type="component" value="Unassembled WGS sequence"/>
</dbReference>